<protein>
    <submittedName>
        <fullName evidence="1">Uncharacterized protein</fullName>
    </submittedName>
</protein>
<proteinExistence type="predicted"/>
<keyword evidence="2" id="KW-1185">Reference proteome</keyword>
<name>A0ABW5UJ84_9BURK</name>
<reference evidence="2" key="1">
    <citation type="journal article" date="2019" name="Int. J. Syst. Evol. Microbiol.">
        <title>The Global Catalogue of Microorganisms (GCM) 10K type strain sequencing project: providing services to taxonomists for standard genome sequencing and annotation.</title>
        <authorList>
            <consortium name="The Broad Institute Genomics Platform"/>
            <consortium name="The Broad Institute Genome Sequencing Center for Infectious Disease"/>
            <person name="Wu L."/>
            <person name="Ma J."/>
        </authorList>
    </citation>
    <scope>NUCLEOTIDE SEQUENCE [LARGE SCALE GENOMIC DNA]</scope>
    <source>
        <strain evidence="2">TISTR 1906</strain>
    </source>
</reference>
<gene>
    <name evidence="1" type="ORF">ACFSW6_05915</name>
</gene>
<dbReference type="EMBL" id="JBHUMV010000002">
    <property type="protein sequence ID" value="MFD2753614.1"/>
    <property type="molecule type" value="Genomic_DNA"/>
</dbReference>
<dbReference type="Proteomes" id="UP001597463">
    <property type="component" value="Unassembled WGS sequence"/>
</dbReference>
<evidence type="ECO:0000313" key="2">
    <source>
        <dbReference type="Proteomes" id="UP001597463"/>
    </source>
</evidence>
<evidence type="ECO:0000313" key="1">
    <source>
        <dbReference type="EMBL" id="MFD2753614.1"/>
    </source>
</evidence>
<comment type="caution">
    <text evidence="1">The sequence shown here is derived from an EMBL/GenBank/DDBJ whole genome shotgun (WGS) entry which is preliminary data.</text>
</comment>
<sequence length="84" mass="9117">MLAMAPAISDFLHSQQALADAPLAAEDEASVQWTCRGRKQMHGDGNGWWLAMGSAPLPFQGIGHARREGNAYARVPTKFGPLQR</sequence>
<accession>A0ABW5UJ84</accession>
<dbReference type="RefSeq" id="WP_066474459.1">
    <property type="nucleotide sequence ID" value="NZ_BCNT01000004.1"/>
</dbReference>
<organism evidence="1 2">
    <name type="scientific">Comamonas terrae</name>
    <dbReference type="NCBI Taxonomy" id="673548"/>
    <lineage>
        <taxon>Bacteria</taxon>
        <taxon>Pseudomonadati</taxon>
        <taxon>Pseudomonadota</taxon>
        <taxon>Betaproteobacteria</taxon>
        <taxon>Burkholderiales</taxon>
        <taxon>Comamonadaceae</taxon>
        <taxon>Comamonas</taxon>
    </lineage>
</organism>